<comment type="caution">
    <text evidence="2">The sequence shown here is derived from an EMBL/GenBank/DDBJ whole genome shotgun (WGS) entry which is preliminary data.</text>
</comment>
<accession>A0A919TZY7</accession>
<reference evidence="2" key="1">
    <citation type="submission" date="2021-01" db="EMBL/GenBank/DDBJ databases">
        <title>Whole genome shotgun sequence of Cellulomonas chitinilytica NBRC 110799.</title>
        <authorList>
            <person name="Komaki H."/>
            <person name="Tamura T."/>
        </authorList>
    </citation>
    <scope>NUCLEOTIDE SEQUENCE</scope>
    <source>
        <strain evidence="2">NBRC 110799</strain>
    </source>
</reference>
<keyword evidence="3" id="KW-1185">Reference proteome</keyword>
<dbReference type="InterPro" id="IPR053863">
    <property type="entry name" value="Glyoxy/Ble-like_N"/>
</dbReference>
<dbReference type="CDD" id="cd07247">
    <property type="entry name" value="SgaA_N_like"/>
    <property type="match status" value="1"/>
</dbReference>
<dbReference type="PANTHER" id="PTHR33993">
    <property type="entry name" value="GLYOXALASE-RELATED"/>
    <property type="match status" value="1"/>
</dbReference>
<dbReference type="Gene3D" id="3.10.180.10">
    <property type="entry name" value="2,3-Dihydroxybiphenyl 1,2-Dioxygenase, domain 1"/>
    <property type="match status" value="1"/>
</dbReference>
<dbReference type="RefSeq" id="WP_203752861.1">
    <property type="nucleotide sequence ID" value="NZ_BONK01000006.1"/>
</dbReference>
<dbReference type="InterPro" id="IPR052164">
    <property type="entry name" value="Anthracycline_SecMetBiosynth"/>
</dbReference>
<organism evidence="2 3">
    <name type="scientific">Cellulomonas chitinilytica</name>
    <dbReference type="NCBI Taxonomy" id="398759"/>
    <lineage>
        <taxon>Bacteria</taxon>
        <taxon>Bacillati</taxon>
        <taxon>Actinomycetota</taxon>
        <taxon>Actinomycetes</taxon>
        <taxon>Micrococcales</taxon>
        <taxon>Cellulomonadaceae</taxon>
        <taxon>Cellulomonas</taxon>
    </lineage>
</organism>
<dbReference type="PROSITE" id="PS51819">
    <property type="entry name" value="VOC"/>
    <property type="match status" value="1"/>
</dbReference>
<dbReference type="EMBL" id="BONK01000006">
    <property type="protein sequence ID" value="GIG21353.1"/>
    <property type="molecule type" value="Genomic_DNA"/>
</dbReference>
<dbReference type="AlphaFoldDB" id="A0A919TZY7"/>
<name>A0A919TZY7_9CELL</name>
<feature type="domain" description="VOC" evidence="1">
    <location>
        <begin position="5"/>
        <end position="116"/>
    </location>
</feature>
<protein>
    <submittedName>
        <fullName evidence="2">Glyoxalase</fullName>
    </submittedName>
</protein>
<dbReference type="Pfam" id="PF22677">
    <property type="entry name" value="Ble-like_N"/>
    <property type="match status" value="1"/>
</dbReference>
<dbReference type="SUPFAM" id="SSF54593">
    <property type="entry name" value="Glyoxalase/Bleomycin resistance protein/Dihydroxybiphenyl dioxygenase"/>
    <property type="match status" value="1"/>
</dbReference>
<dbReference type="InterPro" id="IPR037523">
    <property type="entry name" value="VOC_core"/>
</dbReference>
<evidence type="ECO:0000259" key="1">
    <source>
        <dbReference type="PROSITE" id="PS51819"/>
    </source>
</evidence>
<dbReference type="Proteomes" id="UP000632740">
    <property type="component" value="Unassembled WGS sequence"/>
</dbReference>
<evidence type="ECO:0000313" key="3">
    <source>
        <dbReference type="Proteomes" id="UP000632740"/>
    </source>
</evidence>
<evidence type="ECO:0000313" key="2">
    <source>
        <dbReference type="EMBL" id="GIG21353.1"/>
    </source>
</evidence>
<proteinExistence type="predicted"/>
<sequence>MAHGDITHIDIPADDLQRAVSFYSALFGWDINEMPGFEGYPMWQAPNKISGGGLGQRGGNLQVPRSYVEVDSIDDALTRIEELGGSTVQGKTEISPTSWWAVFADSEGNQLGLYEGTTDAG</sequence>
<dbReference type="InterPro" id="IPR029068">
    <property type="entry name" value="Glyas_Bleomycin-R_OHBP_Dase"/>
</dbReference>
<gene>
    <name evidence="2" type="ORF">Cch01nite_20770</name>
</gene>